<dbReference type="Pfam" id="PF03080">
    <property type="entry name" value="Neprosin"/>
    <property type="match status" value="1"/>
</dbReference>
<dbReference type="InterPro" id="IPR004314">
    <property type="entry name" value="Neprosin"/>
</dbReference>
<dbReference type="EnsemblPlants" id="LPERR08G06870.1">
    <property type="protein sequence ID" value="LPERR08G06870.1"/>
    <property type="gene ID" value="LPERR08G06870"/>
</dbReference>
<dbReference type="HOGENOM" id="CLU_030538_3_0_1"/>
<organism evidence="2 3">
    <name type="scientific">Leersia perrieri</name>
    <dbReference type="NCBI Taxonomy" id="77586"/>
    <lineage>
        <taxon>Eukaryota</taxon>
        <taxon>Viridiplantae</taxon>
        <taxon>Streptophyta</taxon>
        <taxon>Embryophyta</taxon>
        <taxon>Tracheophyta</taxon>
        <taxon>Spermatophyta</taxon>
        <taxon>Magnoliopsida</taxon>
        <taxon>Liliopsida</taxon>
        <taxon>Poales</taxon>
        <taxon>Poaceae</taxon>
        <taxon>BOP clade</taxon>
        <taxon>Oryzoideae</taxon>
        <taxon>Oryzeae</taxon>
        <taxon>Oryzinae</taxon>
        <taxon>Leersia</taxon>
    </lineage>
</organism>
<dbReference type="InterPro" id="IPR053168">
    <property type="entry name" value="Glutamic_endopeptidase"/>
</dbReference>
<dbReference type="Proteomes" id="UP000032180">
    <property type="component" value="Chromosome 8"/>
</dbReference>
<reference evidence="2 3" key="1">
    <citation type="submission" date="2012-08" db="EMBL/GenBank/DDBJ databases">
        <title>Oryza genome evolution.</title>
        <authorList>
            <person name="Wing R.A."/>
        </authorList>
    </citation>
    <scope>NUCLEOTIDE SEQUENCE</scope>
</reference>
<dbReference type="eggNOG" id="ENOG502QSP9">
    <property type="taxonomic scope" value="Eukaryota"/>
</dbReference>
<reference evidence="3" key="2">
    <citation type="submission" date="2013-12" db="EMBL/GenBank/DDBJ databases">
        <authorList>
            <person name="Yu Y."/>
            <person name="Lee S."/>
            <person name="de Baynast K."/>
            <person name="Wissotski M."/>
            <person name="Liu L."/>
            <person name="Talag J."/>
            <person name="Goicoechea J."/>
            <person name="Angelova A."/>
            <person name="Jetty R."/>
            <person name="Kudrna D."/>
            <person name="Golser W."/>
            <person name="Rivera L."/>
            <person name="Zhang J."/>
            <person name="Wing R."/>
        </authorList>
    </citation>
    <scope>NUCLEOTIDE SEQUENCE</scope>
</reference>
<dbReference type="Gramene" id="LPERR08G06870.1">
    <property type="protein sequence ID" value="LPERR08G06870.1"/>
    <property type="gene ID" value="LPERR08G06870"/>
</dbReference>
<dbReference type="AlphaFoldDB" id="A0A0D9X5V1"/>
<dbReference type="STRING" id="77586.A0A0D9X5V1"/>
<proteinExistence type="predicted"/>
<accession>A0A0D9X5V1</accession>
<dbReference type="Gene3D" id="3.90.1320.10">
    <property type="entry name" value="Outer-capsid protein sigma 3, large lobe"/>
    <property type="match status" value="1"/>
</dbReference>
<evidence type="ECO:0000259" key="1">
    <source>
        <dbReference type="PROSITE" id="PS52045"/>
    </source>
</evidence>
<sequence length="230" mass="24954">MEVYGFELSHGQEILTAIWVDNSLGDIDFEENAIWVGWQISRDLYGDSHTHFFTYWTRDAGQTTGCFNMKCPGFILTDGSIIAPWGIINPVSDVDGARHKITIKVFEIHYGFNDAPKAVGYYPANIFNKVSKGATRMSFGGNSGAINLAPPPMGSGLLPSIISDKSASNEEISLVNEDGKLGPFNVDTVKEETTSSCYAMTPIFGERGARCLYGGPGGCVTSTKLMSPPY</sequence>
<evidence type="ECO:0000313" key="3">
    <source>
        <dbReference type="Proteomes" id="UP000032180"/>
    </source>
</evidence>
<feature type="domain" description="Neprosin PEP catalytic" evidence="1">
    <location>
        <begin position="1"/>
        <end position="220"/>
    </location>
</feature>
<dbReference type="PANTHER" id="PTHR31589:SF110">
    <property type="entry name" value="PROTEIN, PUTATIVE (DUF239)-RELATED"/>
    <property type="match status" value="1"/>
</dbReference>
<name>A0A0D9X5V1_9ORYZ</name>
<protein>
    <recommendedName>
        <fullName evidence="1">Neprosin PEP catalytic domain-containing protein</fullName>
    </recommendedName>
</protein>
<evidence type="ECO:0000313" key="2">
    <source>
        <dbReference type="EnsemblPlants" id="LPERR08G06870.1"/>
    </source>
</evidence>
<dbReference type="PANTHER" id="PTHR31589">
    <property type="entry name" value="PROTEIN, PUTATIVE (DUF239)-RELATED-RELATED"/>
    <property type="match status" value="1"/>
</dbReference>
<dbReference type="PROSITE" id="PS52045">
    <property type="entry name" value="NEPROSIN_PEP_CD"/>
    <property type="match status" value="1"/>
</dbReference>
<keyword evidence="3" id="KW-1185">Reference proteome</keyword>
<reference evidence="2" key="3">
    <citation type="submission" date="2015-04" db="UniProtKB">
        <authorList>
            <consortium name="EnsemblPlants"/>
        </authorList>
    </citation>
    <scope>IDENTIFICATION</scope>
</reference>